<dbReference type="EMBL" id="JBBKZU010000010">
    <property type="protein sequence ID" value="MEJ8813719.1"/>
    <property type="molecule type" value="Genomic_DNA"/>
</dbReference>
<evidence type="ECO:0000256" key="2">
    <source>
        <dbReference type="SAM" id="SignalP"/>
    </source>
</evidence>
<organism evidence="3 4">
    <name type="scientific">Variovorax ureilyticus</name>
    <dbReference type="NCBI Taxonomy" id="1836198"/>
    <lineage>
        <taxon>Bacteria</taxon>
        <taxon>Pseudomonadati</taxon>
        <taxon>Pseudomonadota</taxon>
        <taxon>Betaproteobacteria</taxon>
        <taxon>Burkholderiales</taxon>
        <taxon>Comamonadaceae</taxon>
        <taxon>Variovorax</taxon>
    </lineage>
</organism>
<evidence type="ECO:0000313" key="4">
    <source>
        <dbReference type="Proteomes" id="UP001365846"/>
    </source>
</evidence>
<keyword evidence="4" id="KW-1185">Reference proteome</keyword>
<comment type="caution">
    <text evidence="3">The sequence shown here is derived from an EMBL/GenBank/DDBJ whole genome shotgun (WGS) entry which is preliminary data.</text>
</comment>
<feature type="compositionally biased region" description="Low complexity" evidence="1">
    <location>
        <begin position="103"/>
        <end position="126"/>
    </location>
</feature>
<dbReference type="Proteomes" id="UP001365846">
    <property type="component" value="Unassembled WGS sequence"/>
</dbReference>
<dbReference type="RefSeq" id="WP_340358960.1">
    <property type="nucleotide sequence ID" value="NZ_JBBKZU010000010.1"/>
</dbReference>
<evidence type="ECO:0000256" key="1">
    <source>
        <dbReference type="SAM" id="MobiDB-lite"/>
    </source>
</evidence>
<accession>A0ABU8VJ89</accession>
<feature type="signal peptide" evidence="2">
    <location>
        <begin position="1"/>
        <end position="22"/>
    </location>
</feature>
<feature type="compositionally biased region" description="Pro residues" evidence="1">
    <location>
        <begin position="79"/>
        <end position="88"/>
    </location>
</feature>
<gene>
    <name evidence="3" type="ORF">WKW77_21715</name>
</gene>
<feature type="chain" id="PRO_5047417396" evidence="2">
    <location>
        <begin position="23"/>
        <end position="134"/>
    </location>
</feature>
<sequence>MKKSLILCGLIAGVVAAPAAFAKLPAPPSTPEAKLKAAETTQKAAWQAKLDTYQLCQAQERVAAHVRDGLVASGKPVPTATPTPPCSDPGPFAFAPPEEPKPIEASGAHSPAATAASPPSSNQTSAEQNPASKQ</sequence>
<reference evidence="3 4" key="1">
    <citation type="submission" date="2024-03" db="EMBL/GenBank/DDBJ databases">
        <title>Novel species of the genus Variovorax.</title>
        <authorList>
            <person name="Liu Q."/>
            <person name="Xin Y.-H."/>
        </authorList>
    </citation>
    <scope>NUCLEOTIDE SEQUENCE [LARGE SCALE GENOMIC DNA]</scope>
    <source>
        <strain evidence="3 4">KACC 18899</strain>
    </source>
</reference>
<proteinExistence type="predicted"/>
<name>A0ABU8VJ89_9BURK</name>
<evidence type="ECO:0000313" key="3">
    <source>
        <dbReference type="EMBL" id="MEJ8813719.1"/>
    </source>
</evidence>
<feature type="region of interest" description="Disordered" evidence="1">
    <location>
        <begin position="72"/>
        <end position="134"/>
    </location>
</feature>
<keyword evidence="2" id="KW-0732">Signal</keyword>
<protein>
    <submittedName>
        <fullName evidence="3">Uncharacterized protein</fullName>
    </submittedName>
</protein>